<dbReference type="InterPro" id="IPR008979">
    <property type="entry name" value="Galactose-bd-like_sf"/>
</dbReference>
<dbReference type="GO" id="GO:0006516">
    <property type="term" value="P:glycoprotein catabolic process"/>
    <property type="evidence" value="ECO:0007669"/>
    <property type="project" value="InterPro"/>
</dbReference>
<feature type="region of interest" description="Disordered" evidence="1">
    <location>
        <begin position="236"/>
        <end position="266"/>
    </location>
</feature>
<dbReference type="Pfam" id="PF00651">
    <property type="entry name" value="BTB"/>
    <property type="match status" value="1"/>
</dbReference>
<gene>
    <name evidence="3" type="primary">bath-41</name>
    <name evidence="3" type="ORF">H4R18_000045</name>
</gene>
<accession>A0A9W8HNS4</accession>
<evidence type="ECO:0000256" key="1">
    <source>
        <dbReference type="SAM" id="MobiDB-lite"/>
    </source>
</evidence>
<dbReference type="EMBL" id="JANBUL010000003">
    <property type="protein sequence ID" value="KAJ2786198.1"/>
    <property type="molecule type" value="Genomic_DNA"/>
</dbReference>
<dbReference type="Gene3D" id="3.30.710.10">
    <property type="entry name" value="Potassium Channel Kv1.1, Chain A"/>
    <property type="match status" value="1"/>
</dbReference>
<evidence type="ECO:0000259" key="2">
    <source>
        <dbReference type="PROSITE" id="PS50097"/>
    </source>
</evidence>
<feature type="compositionally biased region" description="Basic and acidic residues" evidence="1">
    <location>
        <begin position="715"/>
        <end position="727"/>
    </location>
</feature>
<organism evidence="3 4">
    <name type="scientific">Coemansia javaensis</name>
    <dbReference type="NCBI Taxonomy" id="2761396"/>
    <lineage>
        <taxon>Eukaryota</taxon>
        <taxon>Fungi</taxon>
        <taxon>Fungi incertae sedis</taxon>
        <taxon>Zoopagomycota</taxon>
        <taxon>Kickxellomycotina</taxon>
        <taxon>Kickxellomycetes</taxon>
        <taxon>Kickxellales</taxon>
        <taxon>Kickxellaceae</taxon>
        <taxon>Coemansia</taxon>
    </lineage>
</organism>
<dbReference type="InterPro" id="IPR038680">
    <property type="entry name" value="PAW_sf"/>
</dbReference>
<feature type="domain" description="BTB" evidence="2">
    <location>
        <begin position="400"/>
        <end position="476"/>
    </location>
</feature>
<comment type="caution">
    <text evidence="3">The sequence shown here is derived from an EMBL/GenBank/DDBJ whole genome shotgun (WGS) entry which is preliminary data.</text>
</comment>
<evidence type="ECO:0000313" key="3">
    <source>
        <dbReference type="EMBL" id="KAJ2786198.1"/>
    </source>
</evidence>
<dbReference type="SUPFAM" id="SSF54695">
    <property type="entry name" value="POZ domain"/>
    <property type="match status" value="1"/>
</dbReference>
<dbReference type="SUPFAM" id="SSF49785">
    <property type="entry name" value="Galactose-binding domain-like"/>
    <property type="match status" value="1"/>
</dbReference>
<dbReference type="InterPro" id="IPR011333">
    <property type="entry name" value="SKP1/BTB/POZ_sf"/>
</dbReference>
<keyword evidence="4" id="KW-1185">Reference proteome</keyword>
<reference evidence="3" key="1">
    <citation type="submission" date="2022-07" db="EMBL/GenBank/DDBJ databases">
        <title>Phylogenomic reconstructions and comparative analyses of Kickxellomycotina fungi.</title>
        <authorList>
            <person name="Reynolds N.K."/>
            <person name="Stajich J.E."/>
            <person name="Barry K."/>
            <person name="Grigoriev I.V."/>
            <person name="Crous P."/>
            <person name="Smith M.E."/>
        </authorList>
    </citation>
    <scope>NUCLEOTIDE SEQUENCE</scope>
    <source>
        <strain evidence="3">NBRC 105414</strain>
    </source>
</reference>
<sequence length="768" mass="84347">MGSPARDESAALPAFVRRPRESPIDFGGLAPQYAAPMHYPTEVDLYEPSLRADGMLAPPGRGQLTAKAEVEVHLPCGFFNIWRALHDRRTPVAPRLARFFATAPERQQQATWDSRISYSSVDDEYYENGLALPFIKSWDHGVLHQRGVIRKVEHDWMMAYLAPSAMSVDGGECGLVWRFNYAESGRVVDRFEAVLGFCLFAESAAVEWCIRPLSQRTFRRIPIHILADDEARWFAPEGATNDGSDRGSSSSNNNNSRSPRPRANDARVLEERARIAAKHRGCILARRLPGDEHNSYAVASIPELAADLSEYVAGDHGFELAVSLTPAAAGDNRWQKAQIARQDMHHPVAGRTGEGEDALTRCGLDFRVRLRDEVPVPPVAAELVRAVGDSPRLRMDGAGADFVIRIHDPENTAGSLQPPVRAHERVLRAGSDYFAALLASPMAEAAAKEVLLDGMPYGPARLAIHFLYSDAIPGAEDMDLGAWAVLLGVASRLHIPRLIQLCQAHILREVQASVAAAEQQGAPDGGYRDLVPCPDQESIASLRAVADETGARDLLHALDRLVEYYPICVCEARIRRGPPDEFVARPSPHFSWDRMPDGAGIGHPDLDPLDHMRGGGFWPPWRERRHPLHHHRHPVHHFDPPDWGFGDEADFDLPPFLLPHAPMPGPVVQHAGPEPQGIAGIFGQLMNGWHIVGHPHHHPHHHPHQDGALPPDPEPETRPDPEPRTEAGADAEVEAEPHTVTEAEAEPRTDAGPAPNPETTDPAHGAGL</sequence>
<dbReference type="OrthoDB" id="194443at2759"/>
<protein>
    <submittedName>
        <fullName evidence="3">Protein modification by small protein conjugation or removal</fullName>
    </submittedName>
</protein>
<dbReference type="Gene3D" id="2.60.120.1020">
    <property type="entry name" value="Peptide N glycanase, PAW domain"/>
    <property type="match status" value="1"/>
</dbReference>
<dbReference type="Pfam" id="PF04721">
    <property type="entry name" value="PAW"/>
    <property type="match status" value="1"/>
</dbReference>
<evidence type="ECO:0000313" key="4">
    <source>
        <dbReference type="Proteomes" id="UP001140217"/>
    </source>
</evidence>
<feature type="compositionally biased region" description="Basic and acidic residues" evidence="1">
    <location>
        <begin position="735"/>
        <end position="749"/>
    </location>
</feature>
<feature type="compositionally biased region" description="Basic residues" evidence="1">
    <location>
        <begin position="693"/>
        <end position="703"/>
    </location>
</feature>
<name>A0A9W8HNS4_9FUNG</name>
<dbReference type="AlphaFoldDB" id="A0A9W8HNS4"/>
<dbReference type="InterPro" id="IPR006588">
    <property type="entry name" value="Peptide_N_glycanase_PAW_dom"/>
</dbReference>
<dbReference type="GO" id="GO:0005737">
    <property type="term" value="C:cytoplasm"/>
    <property type="evidence" value="ECO:0007669"/>
    <property type="project" value="InterPro"/>
</dbReference>
<dbReference type="InterPro" id="IPR000210">
    <property type="entry name" value="BTB/POZ_dom"/>
</dbReference>
<proteinExistence type="predicted"/>
<feature type="compositionally biased region" description="Low complexity" evidence="1">
    <location>
        <begin position="246"/>
        <end position="258"/>
    </location>
</feature>
<feature type="region of interest" description="Disordered" evidence="1">
    <location>
        <begin position="692"/>
        <end position="768"/>
    </location>
</feature>
<dbReference type="Proteomes" id="UP001140217">
    <property type="component" value="Unassembled WGS sequence"/>
</dbReference>
<dbReference type="PROSITE" id="PS50097">
    <property type="entry name" value="BTB"/>
    <property type="match status" value="1"/>
</dbReference>